<dbReference type="InterPro" id="IPR015057">
    <property type="entry name" value="Rv2632c-like"/>
</dbReference>
<evidence type="ECO:0000313" key="2">
    <source>
        <dbReference type="Proteomes" id="UP000069443"/>
    </source>
</evidence>
<dbReference type="SUPFAM" id="SSF143212">
    <property type="entry name" value="Rv2632c-like"/>
    <property type="match status" value="1"/>
</dbReference>
<dbReference type="Pfam" id="PF08962">
    <property type="entry name" value="Rv2632c-like"/>
    <property type="match status" value="1"/>
</dbReference>
<keyword evidence="2" id="KW-1185">Reference proteome</keyword>
<name>A0A100W8Y4_MYCCR</name>
<dbReference type="OrthoDB" id="4828144at2"/>
<proteinExistence type="predicted"/>
<dbReference type="RefSeq" id="WP_062654981.1">
    <property type="nucleotide sequence ID" value="NZ_BCSY01000020.1"/>
</dbReference>
<sequence>MSHKHSKKHIAQLTVKIDVDRVGEGTTAVARMDWEDGELVGRGRTTLDPEDHFPEEVGENLAIARALSDIAGKLYAATASEIQLVTGERVSVR</sequence>
<organism evidence="1 2">
    <name type="scientific">Mycolicibacterium canariasense</name>
    <name type="common">Mycobacterium canariasense</name>
    <dbReference type="NCBI Taxonomy" id="228230"/>
    <lineage>
        <taxon>Bacteria</taxon>
        <taxon>Bacillati</taxon>
        <taxon>Actinomycetota</taxon>
        <taxon>Actinomycetes</taxon>
        <taxon>Mycobacteriales</taxon>
        <taxon>Mycobacteriaceae</taxon>
        <taxon>Mycolicibacterium</taxon>
    </lineage>
</organism>
<dbReference type="AlphaFoldDB" id="A0A100W8Y4"/>
<protein>
    <recommendedName>
        <fullName evidence="3">DUF1876 domain-containing protein</fullName>
    </recommendedName>
</protein>
<comment type="caution">
    <text evidence="1">The sequence shown here is derived from an EMBL/GenBank/DDBJ whole genome shotgun (WGS) entry which is preliminary data.</text>
</comment>
<evidence type="ECO:0008006" key="3">
    <source>
        <dbReference type="Google" id="ProtNLM"/>
    </source>
</evidence>
<dbReference type="Gene3D" id="3.30.160.240">
    <property type="entry name" value="Rv1738"/>
    <property type="match status" value="1"/>
</dbReference>
<reference evidence="2" key="1">
    <citation type="journal article" date="2016" name="Genome Announc.">
        <title>Draft Genome Sequences of Five Rapidly Growing Mycobacterium Species, M. thermoresistibile, M. fortuitum subsp. acetamidolyticum, M. canariasense, M. brisbanense, and M. novocastrense.</title>
        <authorList>
            <person name="Katahira K."/>
            <person name="Ogura Y."/>
            <person name="Gotoh Y."/>
            <person name="Hayashi T."/>
        </authorList>
    </citation>
    <scope>NUCLEOTIDE SEQUENCE [LARGE SCALE GENOMIC DNA]</scope>
    <source>
        <strain evidence="2">JCM15298</strain>
    </source>
</reference>
<dbReference type="STRING" id="228230.RMCC_0552"/>
<dbReference type="Proteomes" id="UP000069443">
    <property type="component" value="Unassembled WGS sequence"/>
</dbReference>
<accession>A0A100W8Y4</accession>
<dbReference type="InterPro" id="IPR038070">
    <property type="entry name" value="Rv2632c-like_sf"/>
</dbReference>
<reference evidence="2" key="2">
    <citation type="submission" date="2016-02" db="EMBL/GenBank/DDBJ databases">
        <title>Draft genome sequence of five rapidly growing Mycobacterium species.</title>
        <authorList>
            <person name="Katahira K."/>
            <person name="Gotou Y."/>
            <person name="Iida K."/>
            <person name="Ogura Y."/>
            <person name="Hayashi T."/>
        </authorList>
    </citation>
    <scope>NUCLEOTIDE SEQUENCE [LARGE SCALE GENOMIC DNA]</scope>
    <source>
        <strain evidence="2">JCM15298</strain>
    </source>
</reference>
<dbReference type="EMBL" id="BCSY01000020">
    <property type="protein sequence ID" value="GAS93586.1"/>
    <property type="molecule type" value="Genomic_DNA"/>
</dbReference>
<gene>
    <name evidence="1" type="ORF">RMCC_0552</name>
</gene>
<evidence type="ECO:0000313" key="1">
    <source>
        <dbReference type="EMBL" id="GAS93586.1"/>
    </source>
</evidence>